<dbReference type="VEuPathDB" id="VectorBase:AALB20_027902"/>
<protein>
    <submittedName>
        <fullName evidence="1">Uncharacterized protein</fullName>
    </submittedName>
</protein>
<dbReference type="Proteomes" id="UP000069272">
    <property type="component" value="Chromosome 2R"/>
</dbReference>
<reference evidence="1" key="2">
    <citation type="submission" date="2022-08" db="UniProtKB">
        <authorList>
            <consortium name="EnsemblMetazoa"/>
        </authorList>
    </citation>
    <scope>IDENTIFICATION</scope>
    <source>
        <strain evidence="1">STECLA/ALBI9_A</strain>
    </source>
</reference>
<name>A0A182F831_ANOAL</name>
<dbReference type="VEuPathDB" id="VectorBase:AALB017352"/>
<sequence>MVLNTTTKVFLLVIALFLTFVVGFFAYVLSLRHERSRLWDEIERRGAARYTEFGDTNYWYFVFIFNNDTKGFTMHVSRYVCIGQPYQRTTLNYCKSQQRPNLPTILNVSLTMPELVNVIYLKVKVSYKYKAIQSDPIDILVEVCSFLNNPSKDVVSRHIFSVIAEVIPQFDHPCPYGNTTYDILFWLEDRHLPASVPTGDYRYESTFTTEDNVTLFAYQAFFAVHIDKIRNMTDIHYLERASHIVPMTDGFILLGKDYEIHYERVRDATRMPSEAIAPNESLREPEDYTPTMVKRKLYAWEVGKPLTSSADPATTVVRTRWKIGEHRIGAAATYNDLPLDDEREKHKHDFSLHVSRFTCFETPYQRTKLHYCRTWLRRNEPTMLNISIHIPETLNEVSLHMKTFYKYKTYQYFPVEALIDVCAFLRNPTNNVLARHIYMVFKIVLPMYTHQCPHGNLTYAAGFWLEERFLPKSVPAGDYRMDVWFRAKDNVTLLAAQVFGAIRRKGNKSFNLPELTIFSNDTKEFSMRVSRYVCIETPYQRSHLNYCRSQLRRNQPTLFNISVHVPERLDYMYIQVKTFYKYNTFQTFPVEVIVEVCSFLRNPSPDVISRHVLSVLIELMPAYAHHCPHGNVTYNVLFWLEERFLPKSMPAGDYRLDAWFRMHDNVTFFAYKVYITIRRKGVFRSMIDW</sequence>
<accession>A0A182F831</accession>
<keyword evidence="2" id="KW-1185">Reference proteome</keyword>
<dbReference type="VEuPathDB" id="VectorBase:AALB20_036023"/>
<dbReference type="PANTHER" id="PTHR20898:SF0">
    <property type="entry name" value="DAEDALUS ON 3-RELATED"/>
    <property type="match status" value="1"/>
</dbReference>
<dbReference type="InterPro" id="IPR010512">
    <property type="entry name" value="DUF1091"/>
</dbReference>
<dbReference type="EnsemblMetazoa" id="AALB002655-RA">
    <property type="protein sequence ID" value="AALB002655-PA"/>
    <property type="gene ID" value="AALB002655"/>
</dbReference>
<evidence type="ECO:0000313" key="1">
    <source>
        <dbReference type="EnsemblMetazoa" id="AALB002655-PA"/>
    </source>
</evidence>
<evidence type="ECO:0000313" key="2">
    <source>
        <dbReference type="Proteomes" id="UP000069272"/>
    </source>
</evidence>
<organism evidence="1 2">
    <name type="scientific">Anopheles albimanus</name>
    <name type="common">New world malaria mosquito</name>
    <dbReference type="NCBI Taxonomy" id="7167"/>
    <lineage>
        <taxon>Eukaryota</taxon>
        <taxon>Metazoa</taxon>
        <taxon>Ecdysozoa</taxon>
        <taxon>Arthropoda</taxon>
        <taxon>Hexapoda</taxon>
        <taxon>Insecta</taxon>
        <taxon>Pterygota</taxon>
        <taxon>Neoptera</taxon>
        <taxon>Endopterygota</taxon>
        <taxon>Diptera</taxon>
        <taxon>Nematocera</taxon>
        <taxon>Culicoidea</taxon>
        <taxon>Culicidae</taxon>
        <taxon>Anophelinae</taxon>
        <taxon>Anopheles</taxon>
    </lineage>
</organism>
<reference evidence="1 2" key="1">
    <citation type="journal article" date="2017" name="G3 (Bethesda)">
        <title>The Physical Genome Mapping of Anopheles albimanus Corrected Scaffold Misassemblies and Identified Interarm Rearrangements in Genus Anopheles.</title>
        <authorList>
            <person name="Artemov G.N."/>
            <person name="Peery A.N."/>
            <person name="Jiang X."/>
            <person name="Tu Z."/>
            <person name="Stegniy V.N."/>
            <person name="Sharakhova M.V."/>
            <person name="Sharakhov I.V."/>
        </authorList>
    </citation>
    <scope>NUCLEOTIDE SEQUENCE [LARGE SCALE GENOMIC DNA]</scope>
    <source>
        <strain evidence="1 2">ALBI9_A</strain>
    </source>
</reference>
<proteinExistence type="predicted"/>
<dbReference type="Pfam" id="PF06477">
    <property type="entry name" value="DUF1091"/>
    <property type="match status" value="3"/>
</dbReference>
<dbReference type="AlphaFoldDB" id="A0A182F831"/>
<dbReference type="PANTHER" id="PTHR20898">
    <property type="entry name" value="DAEDALUS ON 3-RELATED-RELATED"/>
    <property type="match status" value="1"/>
</dbReference>